<reference evidence="4 5" key="1">
    <citation type="submission" date="2023-09" db="EMBL/GenBank/DDBJ databases">
        <title>Thioclava shenzhenensis sp. nov., a multidrug resistant bacteria-antagonizing species isolated from coastal seawater.</title>
        <authorList>
            <person name="Long M."/>
        </authorList>
    </citation>
    <scope>NUCLEOTIDE SEQUENCE [LARGE SCALE GENOMIC DNA]</scope>
    <source>
        <strain evidence="4 5">FTW29</strain>
        <plasmid evidence="4 5">unnamed1</plasmid>
    </source>
</reference>
<keyword evidence="5" id="KW-1185">Reference proteome</keyword>
<dbReference type="PANTHER" id="PTHR43775:SF51">
    <property type="entry name" value="INACTIVE PHENOLPHTHIOCEROL SYNTHESIS POLYKETIDE SYNTHASE TYPE I PKS1-RELATED"/>
    <property type="match status" value="1"/>
</dbReference>
<dbReference type="InterPro" id="IPR020841">
    <property type="entry name" value="PKS_Beta-ketoAc_synthase_dom"/>
</dbReference>
<dbReference type="InterPro" id="IPR014031">
    <property type="entry name" value="Ketoacyl_synth_C"/>
</dbReference>
<evidence type="ECO:0000256" key="1">
    <source>
        <dbReference type="ARBA" id="ARBA00022679"/>
    </source>
</evidence>
<keyword evidence="4" id="KW-0614">Plasmid</keyword>
<dbReference type="InterPro" id="IPR016039">
    <property type="entry name" value="Thiolase-like"/>
</dbReference>
<accession>A0ABZ1E2T4</accession>
<dbReference type="SUPFAM" id="SSF53901">
    <property type="entry name" value="Thiolase-like"/>
    <property type="match status" value="2"/>
</dbReference>
<dbReference type="CDD" id="cd00833">
    <property type="entry name" value="PKS"/>
    <property type="match status" value="1"/>
</dbReference>
<keyword evidence="1 2" id="KW-0808">Transferase</keyword>
<name>A0ABZ1E2T4_9RHOB</name>
<evidence type="ECO:0000259" key="3">
    <source>
        <dbReference type="PROSITE" id="PS52004"/>
    </source>
</evidence>
<dbReference type="Pfam" id="PF02801">
    <property type="entry name" value="Ketoacyl-synt_C"/>
    <property type="match status" value="1"/>
</dbReference>
<proteinExistence type="inferred from homology"/>
<dbReference type="RefSeq" id="WP_330647130.1">
    <property type="nucleotide sequence ID" value="NZ_CP135444.1"/>
</dbReference>
<dbReference type="EMBL" id="CP135444">
    <property type="protein sequence ID" value="WRY35357.1"/>
    <property type="molecule type" value="Genomic_DNA"/>
</dbReference>
<dbReference type="InterPro" id="IPR050091">
    <property type="entry name" value="PKS_NRPS_Biosynth_Enz"/>
</dbReference>
<geneLocation type="plasmid" evidence="4 5">
    <name>unnamed1</name>
</geneLocation>
<gene>
    <name evidence="4" type="ORF">RPE78_13965</name>
</gene>
<evidence type="ECO:0000313" key="4">
    <source>
        <dbReference type="EMBL" id="WRY35357.1"/>
    </source>
</evidence>
<feature type="domain" description="Ketosynthase family 3 (KS3)" evidence="3">
    <location>
        <begin position="350"/>
        <end position="780"/>
    </location>
</feature>
<dbReference type="PANTHER" id="PTHR43775">
    <property type="entry name" value="FATTY ACID SYNTHASE"/>
    <property type="match status" value="1"/>
</dbReference>
<organism evidence="4 5">
    <name type="scientific">Thioclava litoralis</name>
    <dbReference type="NCBI Taxonomy" id="3076557"/>
    <lineage>
        <taxon>Bacteria</taxon>
        <taxon>Pseudomonadati</taxon>
        <taxon>Pseudomonadota</taxon>
        <taxon>Alphaproteobacteria</taxon>
        <taxon>Rhodobacterales</taxon>
        <taxon>Paracoccaceae</taxon>
        <taxon>Thioclava</taxon>
    </lineage>
</organism>
<protein>
    <submittedName>
        <fullName evidence="4">Beta-ketoacyl synthase N-terminal-like domain-containing protein</fullName>
    </submittedName>
</protein>
<dbReference type="SMART" id="SM00825">
    <property type="entry name" value="PKS_KS"/>
    <property type="match status" value="1"/>
</dbReference>
<evidence type="ECO:0000256" key="2">
    <source>
        <dbReference type="RuleBase" id="RU003694"/>
    </source>
</evidence>
<dbReference type="Gene3D" id="3.40.47.10">
    <property type="match status" value="2"/>
</dbReference>
<comment type="similarity">
    <text evidence="2">Belongs to the thiolase-like superfamily. Beta-ketoacyl-ACP synthases family.</text>
</comment>
<dbReference type="Proteomes" id="UP001623290">
    <property type="component" value="Plasmid unnamed1"/>
</dbReference>
<sequence length="793" mass="82456">MTQPPRTLAGTSPATPYPQTRLACKLAIVAARHAVAGPVQPYPPNRLAACDPRIAAELSGLRVALLPPPPCPAASFRIPPIYERAVSMLTLNLLWLAREAVSAQPLSDHADRTDILVTICGGFDATLRNALKVAGVRALAQSPPKPLAQGRKRLQEAFGSTTHDKVGEMASIIAARIGIETKARGRILALENAEAGLVNALQMASLNLSDGSSDRVIIGTGQRIEGAHMAAALQHRFGPDLVLEEGASLLVLRRLDLAQKDGDPILGVIETADLGAVDPVQPPAPTGRYGLGHEVARQLRDALETLPQTGQAVLAGRSLYGQRWQLRLSRDAQHGTENGAQTNASPPPRAAPLAILGSGACYGPFTTRAQVGQAFRDGENGIGPVSAEALPRSCAFDPQKQAPLTSYSDQGAESPVTAAPDATRALAYRVAKEALSQAGATPDWGRWSIILATQLCTNLERQVSNAVHQSALEAILGSDIAPPPTPTPAPLPQTPLCEMLPSHLVRQLSVEFGLAASGLTVESACASSLAALDLARAQLRAGQADAVLVIAAETPINQRDFTLCSAQRMLSAGRIAPFCQTADGFSPGDGAGAVVLRRLADCATETSEASTIEGVILGIGGSSDALSFTAPDASGQMRAMQRALEDAAIAPETVSYVEAHGTGTRRGDGIEIEALNAVYAAQRHGAASLGSVKSLIGHSFAAAGMAGLFRALEAVQTGQTPPTLLRGALSTELGLEAGGWQIRPTADTSSPADRMPAPHRRAAVNALGTGGTNFHMIIEAAPAALDETDHICI</sequence>
<dbReference type="Pfam" id="PF00109">
    <property type="entry name" value="ketoacyl-synt"/>
    <property type="match status" value="1"/>
</dbReference>
<dbReference type="PROSITE" id="PS52004">
    <property type="entry name" value="KS3_2"/>
    <property type="match status" value="1"/>
</dbReference>
<dbReference type="InterPro" id="IPR014030">
    <property type="entry name" value="Ketoacyl_synth_N"/>
</dbReference>
<evidence type="ECO:0000313" key="5">
    <source>
        <dbReference type="Proteomes" id="UP001623290"/>
    </source>
</evidence>